<evidence type="ECO:0000313" key="5">
    <source>
        <dbReference type="Proteomes" id="UP001164746"/>
    </source>
</evidence>
<evidence type="ECO:0000256" key="3">
    <source>
        <dbReference type="ARBA" id="ARBA00023186"/>
    </source>
</evidence>
<name>A0ABY7DH36_MYAAR</name>
<gene>
    <name evidence="4" type="ORF">MAR_029696</name>
</gene>
<dbReference type="EMBL" id="CP111013">
    <property type="protein sequence ID" value="WAQ97006.1"/>
    <property type="molecule type" value="Genomic_DNA"/>
</dbReference>
<keyword evidence="5" id="KW-1185">Reference proteome</keyword>
<evidence type="ECO:0000256" key="2">
    <source>
        <dbReference type="ARBA" id="ARBA00011695"/>
    </source>
</evidence>
<keyword evidence="3" id="KW-0143">Chaperone</keyword>
<evidence type="ECO:0000313" key="4">
    <source>
        <dbReference type="EMBL" id="WAQ97006.1"/>
    </source>
</evidence>
<dbReference type="SUPFAM" id="SSF46579">
    <property type="entry name" value="Prefoldin"/>
    <property type="match status" value="1"/>
</dbReference>
<dbReference type="InterPro" id="IPR002777">
    <property type="entry name" value="PFD_beta-like"/>
</dbReference>
<proteinExistence type="inferred from homology"/>
<dbReference type="PANTHER" id="PTHR20903:SF0">
    <property type="entry name" value="PREFOLDIN SUBUNIT 1"/>
    <property type="match status" value="1"/>
</dbReference>
<organism evidence="4 5">
    <name type="scientific">Mya arenaria</name>
    <name type="common">Soft-shell clam</name>
    <dbReference type="NCBI Taxonomy" id="6604"/>
    <lineage>
        <taxon>Eukaryota</taxon>
        <taxon>Metazoa</taxon>
        <taxon>Spiralia</taxon>
        <taxon>Lophotrochozoa</taxon>
        <taxon>Mollusca</taxon>
        <taxon>Bivalvia</taxon>
        <taxon>Autobranchia</taxon>
        <taxon>Heteroconchia</taxon>
        <taxon>Euheterodonta</taxon>
        <taxon>Imparidentia</taxon>
        <taxon>Neoheterodontei</taxon>
        <taxon>Myida</taxon>
        <taxon>Myoidea</taxon>
        <taxon>Myidae</taxon>
        <taxon>Mya</taxon>
    </lineage>
</organism>
<comment type="subunit">
    <text evidence="2">Heterohexamer of two PFD-alpha type and four PFD-beta type subunits.</text>
</comment>
<dbReference type="Pfam" id="PF01920">
    <property type="entry name" value="Prefoldin_2"/>
    <property type="match status" value="1"/>
</dbReference>
<dbReference type="PANTHER" id="PTHR20903">
    <property type="entry name" value="PREFOLDIN SUBUNIT 1-RELATED"/>
    <property type="match status" value="1"/>
</dbReference>
<accession>A0ABY7DH36</accession>
<reference evidence="4" key="1">
    <citation type="submission" date="2022-11" db="EMBL/GenBank/DDBJ databases">
        <title>Centuries of genome instability and evolution in soft-shell clam transmissible cancer (bioRxiv).</title>
        <authorList>
            <person name="Hart S.F.M."/>
            <person name="Yonemitsu M.A."/>
            <person name="Giersch R.M."/>
            <person name="Beal B.F."/>
            <person name="Arriagada G."/>
            <person name="Davis B.W."/>
            <person name="Ostrander E.A."/>
            <person name="Goff S.P."/>
            <person name="Metzger M.J."/>
        </authorList>
    </citation>
    <scope>NUCLEOTIDE SEQUENCE</scope>
    <source>
        <strain evidence="4">MELC-2E11</strain>
        <tissue evidence="4">Siphon/mantle</tissue>
    </source>
</reference>
<dbReference type="Gene3D" id="1.10.287.370">
    <property type="match status" value="1"/>
</dbReference>
<comment type="similarity">
    <text evidence="1">Belongs to the prefoldin subunit beta family.</text>
</comment>
<protein>
    <submittedName>
        <fullName evidence="4">PFD1-like protein</fullName>
    </submittedName>
</protein>
<dbReference type="Proteomes" id="UP001164746">
    <property type="component" value="Chromosome 2"/>
</dbReference>
<dbReference type="CDD" id="cd23164">
    <property type="entry name" value="Prefoldin_1"/>
    <property type="match status" value="1"/>
</dbReference>
<evidence type="ECO:0000256" key="1">
    <source>
        <dbReference type="ARBA" id="ARBA00008045"/>
    </source>
</evidence>
<sequence>MASGKATGQKSVDLELKKAFQELQGKMIMTQQQLKISDAQIETLKRTVTRNLLVEKELGRLPENTRVYEGVGRMFMLAPIPNVLNTLGMKNQAAESKIKTIEGNKTYLERNMKESEDSLRELVLSKTGR</sequence>
<dbReference type="InterPro" id="IPR009053">
    <property type="entry name" value="Prefoldin"/>
</dbReference>